<dbReference type="PROSITE" id="PS00105">
    <property type="entry name" value="AA_TRANSFER_CLASS_1"/>
    <property type="match status" value="1"/>
</dbReference>
<dbReference type="NCBIfam" id="NF005305">
    <property type="entry name" value="PRK06836.1"/>
    <property type="match status" value="1"/>
</dbReference>
<dbReference type="Gene3D" id="3.90.1150.10">
    <property type="entry name" value="Aspartate Aminotransferase, domain 1"/>
    <property type="match status" value="2"/>
</dbReference>
<dbReference type="PANTHER" id="PTHR42691:SF1">
    <property type="entry name" value="ASPARTATE AMINOTRANSFERASE YHDR-RELATED"/>
    <property type="match status" value="1"/>
</dbReference>
<comment type="similarity">
    <text evidence="1">Belongs to the class-I pyridoxal-phosphate-dependent aminotransferase family.</text>
</comment>
<dbReference type="EC" id="2.6.1.-" evidence="1"/>
<dbReference type="InterPro" id="IPR015424">
    <property type="entry name" value="PyrdxlP-dep_Trfase"/>
</dbReference>
<evidence type="ECO:0000313" key="3">
    <source>
        <dbReference type="EMBL" id="SPD74088.1"/>
    </source>
</evidence>
<keyword evidence="1 3" id="KW-0032">Aminotransferase</keyword>
<dbReference type="CDD" id="cd00609">
    <property type="entry name" value="AAT_like"/>
    <property type="match status" value="1"/>
</dbReference>
<dbReference type="Pfam" id="PF00155">
    <property type="entry name" value="Aminotran_1_2"/>
    <property type="match status" value="1"/>
</dbReference>
<dbReference type="InterPro" id="IPR004839">
    <property type="entry name" value="Aminotransferase_I/II_large"/>
</dbReference>
<dbReference type="AlphaFoldDB" id="A0A445MX84"/>
<dbReference type="EMBL" id="OJIN01000117">
    <property type="protein sequence ID" value="SPD74088.1"/>
    <property type="molecule type" value="Genomic_DNA"/>
</dbReference>
<gene>
    <name evidence="3" type="primary">yhdR</name>
    <name evidence="3" type="ORF">PITCH_A2030232</name>
</gene>
<organism evidence="3">
    <name type="scientific">uncultured Desulfobacterium sp</name>
    <dbReference type="NCBI Taxonomy" id="201089"/>
    <lineage>
        <taxon>Bacteria</taxon>
        <taxon>Pseudomonadati</taxon>
        <taxon>Thermodesulfobacteriota</taxon>
        <taxon>Desulfobacteria</taxon>
        <taxon>Desulfobacterales</taxon>
        <taxon>Desulfobacteriaceae</taxon>
        <taxon>Desulfobacterium</taxon>
        <taxon>environmental samples</taxon>
    </lineage>
</organism>
<dbReference type="Gene3D" id="3.40.640.10">
    <property type="entry name" value="Type I PLP-dependent aspartate aminotransferase-like (Major domain)"/>
    <property type="match status" value="1"/>
</dbReference>
<proteinExistence type="inferred from homology"/>
<name>A0A445MX84_9BACT</name>
<dbReference type="GO" id="GO:0008483">
    <property type="term" value="F:transaminase activity"/>
    <property type="evidence" value="ECO:0007669"/>
    <property type="project" value="UniProtKB-KW"/>
</dbReference>
<dbReference type="InterPro" id="IPR004838">
    <property type="entry name" value="NHTrfase_class1_PyrdxlP-BS"/>
</dbReference>
<dbReference type="PANTHER" id="PTHR42691">
    <property type="entry name" value="ASPARTATE AMINOTRANSFERASE YHDR-RELATED"/>
    <property type="match status" value="1"/>
</dbReference>
<reference evidence="3" key="1">
    <citation type="submission" date="2018-01" db="EMBL/GenBank/DDBJ databases">
        <authorList>
            <person name="Regsiter A."/>
            <person name="William W."/>
        </authorList>
    </citation>
    <scope>NUCLEOTIDE SEQUENCE</scope>
    <source>
        <strain evidence="3">TRIP AH-1</strain>
    </source>
</reference>
<feature type="domain" description="Aminotransferase class I/classII large" evidence="2">
    <location>
        <begin position="58"/>
        <end position="401"/>
    </location>
</feature>
<dbReference type="SUPFAM" id="SSF53383">
    <property type="entry name" value="PLP-dependent transferases"/>
    <property type="match status" value="1"/>
</dbReference>
<keyword evidence="1 3" id="KW-0808">Transferase</keyword>
<protein>
    <recommendedName>
        <fullName evidence="1">Aminotransferase</fullName>
        <ecNumber evidence="1">2.6.1.-</ecNumber>
    </recommendedName>
</protein>
<dbReference type="PRINTS" id="PR00753">
    <property type="entry name" value="ACCSYNTHASE"/>
</dbReference>
<dbReference type="InterPro" id="IPR015422">
    <property type="entry name" value="PyrdxlP-dep_Trfase_small"/>
</dbReference>
<evidence type="ECO:0000259" key="2">
    <source>
        <dbReference type="Pfam" id="PF00155"/>
    </source>
</evidence>
<sequence>MRQKQGVPFCLGHKTNIICGEKILAVSQKIRGSLESASWIRRMFEEGEERKAKFGVENVFDFSLGNPILEPPIKFKQTLKELANDPREGLHAYMSNAGFVETRQAVADYLNKFNRPAFSADDIIMTVGAGGGLNVVFKTILDPGDEVIIPCPYFVEYNFYLDNHQGRPCIVPTKTDFSLDISSIEAAFTDKTKAVLINSPNNPTGRVYNEEELRLLAEALIHYSSKLGRPIYLVSDEPYRKITYDGILVPGIFDIYNESFVVTSFSKDLSLPGERIGYAAASPDMSDKKMIMAGMVLSNRILGYVNAPALMQRAVALLLEERIDISLYQKKRDILCSALASFGYEFERPGGAFYLFPRTPVENDVEFVMALKEENILTVPGSGFGGPGHFRIAYCVSDYVVEGALPGFERAIKKYS</sequence>
<comment type="cofactor">
    <cofactor evidence="1">
        <name>pyridoxal 5'-phosphate</name>
        <dbReference type="ChEBI" id="CHEBI:597326"/>
    </cofactor>
</comment>
<dbReference type="GO" id="GO:0030170">
    <property type="term" value="F:pyridoxal phosphate binding"/>
    <property type="evidence" value="ECO:0007669"/>
    <property type="project" value="InterPro"/>
</dbReference>
<evidence type="ECO:0000256" key="1">
    <source>
        <dbReference type="RuleBase" id="RU000481"/>
    </source>
</evidence>
<accession>A0A445MX84</accession>
<dbReference type="InterPro" id="IPR015421">
    <property type="entry name" value="PyrdxlP-dep_Trfase_major"/>
</dbReference>